<reference evidence="20" key="2">
    <citation type="submission" date="2020-01" db="EMBL/GenBank/DDBJ databases">
        <authorList>
            <person name="Korhonen P.K.K."/>
            <person name="Guangxu M.G."/>
            <person name="Wang T.W."/>
            <person name="Stroehlein A.J.S."/>
            <person name="Young N.D."/>
            <person name="Ang C.-S.A."/>
            <person name="Fernando D.W.F."/>
            <person name="Lu H.L."/>
            <person name="Taylor S.T."/>
            <person name="Ehtesham M.E.M."/>
            <person name="Najaraj S.H.N."/>
            <person name="Harsha G.H.G."/>
            <person name="Madugundu A.M."/>
            <person name="Renuse S.R."/>
            <person name="Holt D.H."/>
            <person name="Pandey A.P."/>
            <person name="Papenfuss A.P."/>
            <person name="Gasser R.B.G."/>
            <person name="Fischer K.F."/>
        </authorList>
    </citation>
    <scope>NUCLEOTIDE SEQUENCE</scope>
    <source>
        <strain evidence="20">SSS_KF_BRIS2020</strain>
    </source>
</reference>
<keyword evidence="7" id="KW-0964">Secreted</keyword>
<dbReference type="EnsemblMetazoa" id="SSS_6162s_mrna">
    <property type="protein sequence ID" value="KAF7496421.1"/>
    <property type="gene ID" value="SSS_6162"/>
</dbReference>
<dbReference type="InterPro" id="IPR018247">
    <property type="entry name" value="EF_Hand_1_Ca_BS"/>
</dbReference>
<dbReference type="GO" id="GO:0003677">
    <property type="term" value="F:DNA binding"/>
    <property type="evidence" value="ECO:0007669"/>
    <property type="project" value="UniProtKB-KW"/>
</dbReference>
<evidence type="ECO:0000256" key="15">
    <source>
        <dbReference type="ARBA" id="ARBA00023136"/>
    </source>
</evidence>
<evidence type="ECO:0000256" key="5">
    <source>
        <dbReference type="ARBA" id="ARBA00008063"/>
    </source>
</evidence>
<evidence type="ECO:0000256" key="2">
    <source>
        <dbReference type="ARBA" id="ARBA00004496"/>
    </source>
</evidence>
<evidence type="ECO:0000256" key="7">
    <source>
        <dbReference type="ARBA" id="ARBA00022525"/>
    </source>
</evidence>
<evidence type="ECO:0000256" key="1">
    <source>
        <dbReference type="ARBA" id="ARBA00004170"/>
    </source>
</evidence>
<dbReference type="PROSITE" id="PS50222">
    <property type="entry name" value="EF_HAND_2"/>
    <property type="match status" value="2"/>
</dbReference>
<evidence type="ECO:0000313" key="22">
    <source>
        <dbReference type="Proteomes" id="UP000070412"/>
    </source>
</evidence>
<feature type="coiled-coil region" evidence="16">
    <location>
        <begin position="138"/>
        <end position="165"/>
    </location>
</feature>
<keyword evidence="10" id="KW-0732">Signal</keyword>
<dbReference type="Proteomes" id="UP000070412">
    <property type="component" value="Unassembled WGS sequence"/>
</dbReference>
<keyword evidence="8" id="KW-0597">Phosphoprotein</keyword>
<keyword evidence="18" id="KW-1133">Transmembrane helix</keyword>
<dbReference type="PANTHER" id="PTHR19237">
    <property type="entry name" value="NUCLEOBINDIN"/>
    <property type="match status" value="1"/>
</dbReference>
<accession>A0A834RGP4</accession>
<dbReference type="Gene3D" id="1.10.238.10">
    <property type="entry name" value="EF-hand"/>
    <property type="match status" value="1"/>
</dbReference>
<evidence type="ECO:0000256" key="4">
    <source>
        <dbReference type="ARBA" id="ARBA00004613"/>
    </source>
</evidence>
<evidence type="ECO:0000256" key="11">
    <source>
        <dbReference type="ARBA" id="ARBA00022737"/>
    </source>
</evidence>
<keyword evidence="11" id="KW-0677">Repeat</keyword>
<evidence type="ECO:0000256" key="18">
    <source>
        <dbReference type="SAM" id="Phobius"/>
    </source>
</evidence>
<dbReference type="GO" id="GO:0005794">
    <property type="term" value="C:Golgi apparatus"/>
    <property type="evidence" value="ECO:0007669"/>
    <property type="project" value="UniProtKB-SubCell"/>
</dbReference>
<dbReference type="InterPro" id="IPR040250">
    <property type="entry name" value="Nucleobindin"/>
</dbReference>
<evidence type="ECO:0000256" key="8">
    <source>
        <dbReference type="ARBA" id="ARBA00022553"/>
    </source>
</evidence>
<reference evidence="22" key="1">
    <citation type="journal article" date="2020" name="PLoS Negl. Trop. Dis.">
        <title>High-quality nuclear genome for Sarcoptes scabiei-A critical resource for a neglected parasite.</title>
        <authorList>
            <person name="Korhonen P.K."/>
            <person name="Gasser R.B."/>
            <person name="Ma G."/>
            <person name="Wang T."/>
            <person name="Stroehlein A.J."/>
            <person name="Young N.D."/>
            <person name="Ang C.S."/>
            <person name="Fernando D.D."/>
            <person name="Lu H.C."/>
            <person name="Taylor S."/>
            <person name="Reynolds S.L."/>
            <person name="Mofiz E."/>
            <person name="Najaraj S.H."/>
            <person name="Gowda H."/>
            <person name="Madugundu A."/>
            <person name="Renuse S."/>
            <person name="Holt D."/>
            <person name="Pandey A."/>
            <person name="Papenfuss A.T."/>
            <person name="Fischer K."/>
        </authorList>
    </citation>
    <scope>NUCLEOTIDE SEQUENCE [LARGE SCALE GENOMIC DNA]</scope>
</reference>
<proteinExistence type="inferred from homology"/>
<organism evidence="20">
    <name type="scientific">Sarcoptes scabiei</name>
    <name type="common">Itch mite</name>
    <name type="synonym">Acarus scabiei</name>
    <dbReference type="NCBI Taxonomy" id="52283"/>
    <lineage>
        <taxon>Eukaryota</taxon>
        <taxon>Metazoa</taxon>
        <taxon>Ecdysozoa</taxon>
        <taxon>Arthropoda</taxon>
        <taxon>Chelicerata</taxon>
        <taxon>Arachnida</taxon>
        <taxon>Acari</taxon>
        <taxon>Acariformes</taxon>
        <taxon>Sarcoptiformes</taxon>
        <taxon>Astigmata</taxon>
        <taxon>Psoroptidia</taxon>
        <taxon>Sarcoptoidea</taxon>
        <taxon>Sarcoptidae</taxon>
        <taxon>Sarcoptinae</taxon>
        <taxon>Sarcoptes</taxon>
    </lineage>
</organism>
<keyword evidence="6" id="KW-0963">Cytoplasm</keyword>
<dbReference type="GO" id="GO:0070062">
    <property type="term" value="C:extracellular exosome"/>
    <property type="evidence" value="ECO:0007669"/>
    <property type="project" value="TreeGrafter"/>
</dbReference>
<keyword evidence="9" id="KW-0344">Guanine-nucleotide releasing factor</keyword>
<keyword evidence="12" id="KW-0106">Calcium</keyword>
<dbReference type="PROSITE" id="PS00018">
    <property type="entry name" value="EF_HAND_1"/>
    <property type="match status" value="2"/>
</dbReference>
<dbReference type="GO" id="GO:0016020">
    <property type="term" value="C:membrane"/>
    <property type="evidence" value="ECO:0007669"/>
    <property type="project" value="UniProtKB-SubCell"/>
</dbReference>
<evidence type="ECO:0000256" key="3">
    <source>
        <dbReference type="ARBA" id="ARBA00004555"/>
    </source>
</evidence>
<feature type="transmembrane region" description="Helical" evidence="18">
    <location>
        <begin position="21"/>
        <end position="40"/>
    </location>
</feature>
<feature type="domain" description="EF-hand" evidence="19">
    <location>
        <begin position="355"/>
        <end position="390"/>
    </location>
</feature>
<evidence type="ECO:0000313" key="21">
    <source>
        <dbReference type="EnsemblMetazoa" id="KAF7496421.1"/>
    </source>
</evidence>
<dbReference type="InterPro" id="IPR011992">
    <property type="entry name" value="EF-hand-dom_pair"/>
</dbReference>
<feature type="compositionally biased region" description="Low complexity" evidence="17">
    <location>
        <begin position="489"/>
        <end position="620"/>
    </location>
</feature>
<dbReference type="GO" id="GO:0005509">
    <property type="term" value="F:calcium ion binding"/>
    <property type="evidence" value="ECO:0007669"/>
    <property type="project" value="InterPro"/>
</dbReference>
<reference evidence="21" key="3">
    <citation type="submission" date="2022-06" db="UniProtKB">
        <authorList>
            <consortium name="EnsemblMetazoa"/>
        </authorList>
    </citation>
    <scope>IDENTIFICATION</scope>
</reference>
<evidence type="ECO:0000256" key="12">
    <source>
        <dbReference type="ARBA" id="ARBA00022837"/>
    </source>
</evidence>
<feature type="domain" description="EF-hand" evidence="19">
    <location>
        <begin position="303"/>
        <end position="338"/>
    </location>
</feature>
<dbReference type="PANTHER" id="PTHR19237:SF20">
    <property type="entry name" value="NUCLEOBINDIN 1"/>
    <property type="match status" value="1"/>
</dbReference>
<dbReference type="OrthoDB" id="5982823at2759"/>
<comment type="subcellular location">
    <subcellularLocation>
        <location evidence="2">Cytoplasm</location>
    </subcellularLocation>
    <subcellularLocation>
        <location evidence="3">Golgi apparatus</location>
    </subcellularLocation>
    <subcellularLocation>
        <location evidence="1">Membrane</location>
        <topology evidence="1">Peripheral membrane protein</topology>
    </subcellularLocation>
    <subcellularLocation>
        <location evidence="4">Secreted</location>
    </subcellularLocation>
</comment>
<dbReference type="EMBL" id="WVUK01000008">
    <property type="protein sequence ID" value="KAF7496421.1"/>
    <property type="molecule type" value="Genomic_DNA"/>
</dbReference>
<evidence type="ECO:0000256" key="17">
    <source>
        <dbReference type="SAM" id="MobiDB-lite"/>
    </source>
</evidence>
<protein>
    <submittedName>
        <fullName evidence="20">Nucleobindin-2</fullName>
    </submittedName>
</protein>
<evidence type="ECO:0000256" key="14">
    <source>
        <dbReference type="ARBA" id="ARBA00023125"/>
    </source>
</evidence>
<dbReference type="AlphaFoldDB" id="A0A834RGP4"/>
<evidence type="ECO:0000256" key="10">
    <source>
        <dbReference type="ARBA" id="ARBA00022729"/>
    </source>
</evidence>
<dbReference type="GO" id="GO:0005085">
    <property type="term" value="F:guanyl-nucleotide exchange factor activity"/>
    <property type="evidence" value="ECO:0007669"/>
    <property type="project" value="UniProtKB-KW"/>
</dbReference>
<keyword evidence="13" id="KW-0333">Golgi apparatus</keyword>
<evidence type="ECO:0000256" key="6">
    <source>
        <dbReference type="ARBA" id="ARBA00022490"/>
    </source>
</evidence>
<evidence type="ECO:0000256" key="16">
    <source>
        <dbReference type="SAM" id="Coils"/>
    </source>
</evidence>
<dbReference type="InterPro" id="IPR057576">
    <property type="entry name" value="NUCB1_N"/>
</dbReference>
<keyword evidence="14" id="KW-0238">DNA-binding</keyword>
<dbReference type="InterPro" id="IPR002048">
    <property type="entry name" value="EF_hand_dom"/>
</dbReference>
<gene>
    <name evidence="20" type="ORF">SSS_6162</name>
</gene>
<evidence type="ECO:0000256" key="9">
    <source>
        <dbReference type="ARBA" id="ARBA00022658"/>
    </source>
</evidence>
<keyword evidence="22" id="KW-1185">Reference proteome</keyword>
<name>A0A834RGP4_SARSC</name>
<feature type="region of interest" description="Disordered" evidence="17">
    <location>
        <begin position="489"/>
        <end position="648"/>
    </location>
</feature>
<dbReference type="GO" id="GO:0005793">
    <property type="term" value="C:endoplasmic reticulum-Golgi intermediate compartment"/>
    <property type="evidence" value="ECO:0007669"/>
    <property type="project" value="TreeGrafter"/>
</dbReference>
<comment type="similarity">
    <text evidence="5">Belongs to the nucleobindin family.</text>
</comment>
<keyword evidence="15 18" id="KW-0472">Membrane</keyword>
<keyword evidence="18" id="KW-0812">Transmembrane</keyword>
<evidence type="ECO:0000313" key="20">
    <source>
        <dbReference type="EMBL" id="KAF7496421.1"/>
    </source>
</evidence>
<dbReference type="Pfam" id="PF13499">
    <property type="entry name" value="EF-hand_7"/>
    <property type="match status" value="1"/>
</dbReference>
<dbReference type="Pfam" id="PF25434">
    <property type="entry name" value="NUCB1_N"/>
    <property type="match status" value="1"/>
</dbReference>
<sequence>MMKHSRSSSSSLSSTTTILNRTLNVMMIAIVTLIVISSMIDVVENAPRPPILNANQQKTEIEEDVNKIHDDDTVDKEIDDLGLEYGRYLQEIVKVLDEDPVFAKKLENVTHEQIMSGHVAGIIDQVAPEIRSRLDELKRVEMERLRKLLAREHKLEEEMEDEQHRQKIGDGSYDLESGRRWRTVISHNKLPTLPKLDDSVAAHIDHSNPHSFEAEDLQKLILKATKDLDELDKKRRRDFKQYEMEKEIQYQESLQNMTAEQKAEAIKHHDEIKKKHSEHPKVHHPGSKQQLEEVWEEQDHLPKQEFDPKVFYQMHDINGDGFLDQEEVEALLGLEVKKLYNEKDSTYDRNEMMEEYHRMREQMYQEIDANHDGLISRKEFLDYTKNEDFNKDEEWKGIEEEPVYTPEELKRYEQERRQLQEHYARYGAYQQQHQYQVDPAHGPYQNVYYQQVPVQQHPGQQHPQEVYVVQHPPQHVQSVQYHHVELPSQHIQQQQQYHPQAPVNTQQQQYPQQQQHQQPPQYHQQQQQPPQLQQQQQHPPLYQQQQHPSQYQQPQQQQQQQQPHPSQYQQPQQQQQPHPSQYQQPQQQQQQHPSQAHQRQQQQQAPQFQQPQPQQLQPQAASNLGQHQIRAPPISADQKPIPNQASHH</sequence>
<evidence type="ECO:0000259" key="19">
    <source>
        <dbReference type="PROSITE" id="PS50222"/>
    </source>
</evidence>
<dbReference type="SUPFAM" id="SSF47473">
    <property type="entry name" value="EF-hand"/>
    <property type="match status" value="1"/>
</dbReference>
<keyword evidence="16" id="KW-0175">Coiled coil</keyword>
<evidence type="ECO:0000256" key="13">
    <source>
        <dbReference type="ARBA" id="ARBA00023034"/>
    </source>
</evidence>